<dbReference type="EMBL" id="VBQZ03000026">
    <property type="protein sequence ID" value="MXQ85466.1"/>
    <property type="molecule type" value="Genomic_DNA"/>
</dbReference>
<evidence type="ECO:0000256" key="4">
    <source>
        <dbReference type="ARBA" id="ARBA00022917"/>
    </source>
</evidence>
<dbReference type="SUPFAM" id="SSF50447">
    <property type="entry name" value="Translation proteins"/>
    <property type="match status" value="1"/>
</dbReference>
<name>A0A6B0RBE0_9CETA</name>
<proteinExistence type="inferred from homology"/>
<dbReference type="CDD" id="cd03693">
    <property type="entry name" value="EF1_alpha_II"/>
    <property type="match status" value="1"/>
</dbReference>
<dbReference type="PANTHER" id="PTHR23115">
    <property type="entry name" value="TRANSLATION FACTOR"/>
    <property type="match status" value="1"/>
</dbReference>
<evidence type="ECO:0000259" key="8">
    <source>
        <dbReference type="Pfam" id="PF22594"/>
    </source>
</evidence>
<dbReference type="Proteomes" id="UP000322234">
    <property type="component" value="Unassembled WGS sequence"/>
</dbReference>
<dbReference type="CDD" id="cd03705">
    <property type="entry name" value="EF1_alpha_III"/>
    <property type="match status" value="1"/>
</dbReference>
<dbReference type="SUPFAM" id="SSF52540">
    <property type="entry name" value="P-loop containing nucleoside triphosphate hydrolases"/>
    <property type="match status" value="1"/>
</dbReference>
<dbReference type="SUPFAM" id="SSF50465">
    <property type="entry name" value="EF-Tu/eEF-1alpha/eIF2-gamma C-terminal domain"/>
    <property type="match status" value="1"/>
</dbReference>
<organism evidence="9 10">
    <name type="scientific">Bos mutus</name>
    <name type="common">wild yak</name>
    <dbReference type="NCBI Taxonomy" id="72004"/>
    <lineage>
        <taxon>Eukaryota</taxon>
        <taxon>Metazoa</taxon>
        <taxon>Chordata</taxon>
        <taxon>Craniata</taxon>
        <taxon>Vertebrata</taxon>
        <taxon>Euteleostomi</taxon>
        <taxon>Mammalia</taxon>
        <taxon>Eutheria</taxon>
        <taxon>Laurasiatheria</taxon>
        <taxon>Artiodactyla</taxon>
        <taxon>Ruminantia</taxon>
        <taxon>Pecora</taxon>
        <taxon>Bovidae</taxon>
        <taxon>Bovinae</taxon>
        <taxon>Bos</taxon>
    </lineage>
</organism>
<evidence type="ECO:0000256" key="2">
    <source>
        <dbReference type="ARBA" id="ARBA00022741"/>
    </source>
</evidence>
<dbReference type="InterPro" id="IPR000795">
    <property type="entry name" value="T_Tr_GTP-bd_dom"/>
</dbReference>
<dbReference type="FunFam" id="2.40.30.10:FF:000168">
    <property type="entry name" value="Elongation factor 1-alpha 2"/>
    <property type="match status" value="1"/>
</dbReference>
<sequence>MGKEKTHINIVVIGHVDSGKSTTTGHRIYKCGGIDNRTVEKFKKEAAEMGKRSLKYAWVLDKLKAQPGICKNAQTREHALLAYTLGVKQLIVGVNKMDSTEPPYSQKRYEEIVKEVSTYIKKIGYNPDTVASVPVSGWGGDNVLEPSANTSWFKGRKATRKDGSASGTTLLEALDCILPATRPADKPLHFPFQDVCKISGIGTVPVGRVETGVLKPGMVVTFAPVNVATEVKSVEMHHEALSEALPGDNVGFNVKNVSVKDVRCGNVAGNSKNDPPMEAAGFTARALILNHPGQISAGYAPVLDCHTAHIACKFAELNEKTDHRSGRKLEDGPKFLKSGDAAIIDMVPGKPMCVESFSDCPPLGHFAVRDMRQTVAVVSKQWTRRHLELARSPSLPRKLRRLNEYYPQ</sequence>
<evidence type="ECO:0008006" key="11">
    <source>
        <dbReference type="Google" id="ProtNLM"/>
    </source>
</evidence>
<dbReference type="Pfam" id="PF03144">
    <property type="entry name" value="GTP_EFTU_D2"/>
    <property type="match status" value="1"/>
</dbReference>
<dbReference type="AlphaFoldDB" id="A0A6B0RBE0"/>
<dbReference type="Gene3D" id="3.40.50.300">
    <property type="entry name" value="P-loop containing nucleotide triphosphate hydrolases"/>
    <property type="match status" value="2"/>
</dbReference>
<evidence type="ECO:0000259" key="6">
    <source>
        <dbReference type="Pfam" id="PF00009"/>
    </source>
</evidence>
<dbReference type="Pfam" id="PF22594">
    <property type="entry name" value="GTP-eEF1A_C"/>
    <property type="match status" value="1"/>
</dbReference>
<dbReference type="InterPro" id="IPR004161">
    <property type="entry name" value="EFTu-like_2"/>
</dbReference>
<keyword evidence="5" id="KW-0342">GTP-binding</keyword>
<dbReference type="GO" id="GO:0003924">
    <property type="term" value="F:GTPase activity"/>
    <property type="evidence" value="ECO:0007669"/>
    <property type="project" value="InterPro"/>
</dbReference>
<keyword evidence="4" id="KW-0648">Protein biosynthesis</keyword>
<dbReference type="GO" id="GO:0003746">
    <property type="term" value="F:translation elongation factor activity"/>
    <property type="evidence" value="ECO:0007669"/>
    <property type="project" value="UniProtKB-KW"/>
</dbReference>
<feature type="domain" description="Translation elongation factor EFTu-like" evidence="7">
    <location>
        <begin position="202"/>
        <end position="267"/>
    </location>
</feature>
<dbReference type="Pfam" id="PF00009">
    <property type="entry name" value="GTP_EFTU"/>
    <property type="match status" value="2"/>
</dbReference>
<feature type="domain" description="GTP-eEF1A C-terminal" evidence="8">
    <location>
        <begin position="282"/>
        <end position="377"/>
    </location>
</feature>
<keyword evidence="3" id="KW-0251">Elongation factor</keyword>
<feature type="domain" description="Tr-type G" evidence="6">
    <location>
        <begin position="71"/>
        <end position="179"/>
    </location>
</feature>
<reference evidence="9" key="1">
    <citation type="submission" date="2019-10" db="EMBL/GenBank/DDBJ databases">
        <title>The sequence and de novo assembly of the wild yak genome.</title>
        <authorList>
            <person name="Liu Y."/>
        </authorList>
    </citation>
    <scope>NUCLEOTIDE SEQUENCE [LARGE SCALE GENOMIC DNA]</scope>
    <source>
        <strain evidence="9">WY2019</strain>
    </source>
</reference>
<evidence type="ECO:0000259" key="7">
    <source>
        <dbReference type="Pfam" id="PF03144"/>
    </source>
</evidence>
<dbReference type="Gene3D" id="2.40.30.10">
    <property type="entry name" value="Translation factors"/>
    <property type="match status" value="2"/>
</dbReference>
<comment type="caution">
    <text evidence="9">The sequence shown here is derived from an EMBL/GenBank/DDBJ whole genome shotgun (WGS) entry which is preliminary data.</text>
</comment>
<protein>
    <recommendedName>
        <fullName evidence="11">Tr-type G domain-containing protein</fullName>
    </recommendedName>
</protein>
<feature type="domain" description="Tr-type G" evidence="6">
    <location>
        <begin position="5"/>
        <end position="48"/>
    </location>
</feature>
<evidence type="ECO:0000313" key="9">
    <source>
        <dbReference type="EMBL" id="MXQ85466.1"/>
    </source>
</evidence>
<dbReference type="FunFam" id="2.40.30.10:FF:000005">
    <property type="entry name" value="Elongation factor 1-alpha"/>
    <property type="match status" value="1"/>
</dbReference>
<accession>A0A6B0RBE0</accession>
<dbReference type="GO" id="GO:0005525">
    <property type="term" value="F:GTP binding"/>
    <property type="evidence" value="ECO:0007669"/>
    <property type="project" value="UniProtKB-KW"/>
</dbReference>
<dbReference type="InterPro" id="IPR054696">
    <property type="entry name" value="GTP-eEF1A_C"/>
</dbReference>
<dbReference type="InterPro" id="IPR009001">
    <property type="entry name" value="Transl_elong_EF1A/Init_IF2_C"/>
</dbReference>
<gene>
    <name evidence="9" type="ORF">E5288_WYG011310</name>
</gene>
<dbReference type="InterPro" id="IPR027417">
    <property type="entry name" value="P-loop_NTPase"/>
</dbReference>
<evidence type="ECO:0000256" key="1">
    <source>
        <dbReference type="ARBA" id="ARBA00007249"/>
    </source>
</evidence>
<evidence type="ECO:0000256" key="3">
    <source>
        <dbReference type="ARBA" id="ARBA00022768"/>
    </source>
</evidence>
<keyword evidence="2" id="KW-0547">Nucleotide-binding</keyword>
<dbReference type="InterPro" id="IPR009000">
    <property type="entry name" value="Transl_B-barrel_sf"/>
</dbReference>
<evidence type="ECO:0000313" key="10">
    <source>
        <dbReference type="Proteomes" id="UP000322234"/>
    </source>
</evidence>
<keyword evidence="10" id="KW-1185">Reference proteome</keyword>
<comment type="similarity">
    <text evidence="1">Belongs to the TRAFAC class translation factor GTPase superfamily. Classic translation factor GTPase family. EF-Tu/EF-1A subfamily.</text>
</comment>
<evidence type="ECO:0000256" key="5">
    <source>
        <dbReference type="ARBA" id="ARBA00023134"/>
    </source>
</evidence>
<dbReference type="InterPro" id="IPR050100">
    <property type="entry name" value="TRAFAC_GTPase_members"/>
</dbReference>